<organism evidence="4 5">
    <name type="scientific">Haloprofundus marisrubri</name>
    <dbReference type="NCBI Taxonomy" id="1514971"/>
    <lineage>
        <taxon>Archaea</taxon>
        <taxon>Methanobacteriati</taxon>
        <taxon>Methanobacteriota</taxon>
        <taxon>Stenosarchaea group</taxon>
        <taxon>Halobacteria</taxon>
        <taxon>Halobacteriales</taxon>
        <taxon>Haloferacaceae</taxon>
        <taxon>Haloprofundus</taxon>
    </lineage>
</organism>
<evidence type="ECO:0000313" key="4">
    <source>
        <dbReference type="EMBL" id="KTG11435.1"/>
    </source>
</evidence>
<dbReference type="SUPFAM" id="SSF102405">
    <property type="entry name" value="MCP/YpsA-like"/>
    <property type="match status" value="1"/>
</dbReference>
<dbReference type="PANTHER" id="PTHR43022:SF1">
    <property type="entry name" value="PROTEIN SMF"/>
    <property type="match status" value="1"/>
</dbReference>
<dbReference type="AlphaFoldDB" id="A0A0W1RDU3"/>
<reference evidence="4 5" key="1">
    <citation type="submission" date="2015-12" db="EMBL/GenBank/DDBJ databases">
        <title>Haloprofundus marisrubri gen. nov., sp. nov., an extremely halophilic archaeon isolated from the Discovery deep brine-seawater interface in the Red Sea.</title>
        <authorList>
            <person name="Zhang G."/>
            <person name="Stingl U."/>
            <person name="Rashid M."/>
        </authorList>
    </citation>
    <scope>NUCLEOTIDE SEQUENCE [LARGE SCALE GENOMIC DNA]</scope>
    <source>
        <strain evidence="4 5">SB9</strain>
    </source>
</reference>
<evidence type="ECO:0000313" key="5">
    <source>
        <dbReference type="Proteomes" id="UP000054387"/>
    </source>
</evidence>
<dbReference type="Pfam" id="PF02481">
    <property type="entry name" value="DNA_processg_A"/>
    <property type="match status" value="1"/>
</dbReference>
<dbReference type="InterPro" id="IPR003488">
    <property type="entry name" value="DprA"/>
</dbReference>
<name>A0A0W1RDU3_9EURY</name>
<dbReference type="GO" id="GO:0009294">
    <property type="term" value="P:DNA-mediated transformation"/>
    <property type="evidence" value="ECO:0007669"/>
    <property type="project" value="InterPro"/>
</dbReference>
<dbReference type="PANTHER" id="PTHR43022">
    <property type="entry name" value="PROTEIN SMF"/>
    <property type="match status" value="1"/>
</dbReference>
<feature type="region of interest" description="Disordered" evidence="2">
    <location>
        <begin position="296"/>
        <end position="319"/>
    </location>
</feature>
<evidence type="ECO:0000256" key="1">
    <source>
        <dbReference type="ARBA" id="ARBA00006525"/>
    </source>
</evidence>
<dbReference type="RefSeq" id="WP_058580168.1">
    <property type="nucleotide sequence ID" value="NZ_LOPU01000004.1"/>
</dbReference>
<comment type="caution">
    <text evidence="4">The sequence shown here is derived from an EMBL/GenBank/DDBJ whole genome shotgun (WGS) entry which is preliminary data.</text>
</comment>
<evidence type="ECO:0000259" key="3">
    <source>
        <dbReference type="Pfam" id="PF02481"/>
    </source>
</evidence>
<comment type="similarity">
    <text evidence="1">Belongs to the DprA/Smf family.</text>
</comment>
<dbReference type="Proteomes" id="UP000054387">
    <property type="component" value="Unassembled WGS sequence"/>
</dbReference>
<sequence length="319" mass="34821">MRIEDLALLVALTEVDGIGDKRALELYREFETKTEFESSSRSDFDQFHYVDNDTHQQLQELGAVIDEYRERFERYQSEGTAVIGIDDERYPASLRHHHAPLVLYTKGNLSRLDDRLVSVSGSRETNEDGRGWIREVAGEMAAEDYTIVSGGAAGTDTAAHKGALEETGSTIVVLPTGVNNTYPEENTELFAEIVDAGGLLLSHRPPEEGPTRHAFLDRNKTISALSPGTVIVATDGSGGTMAQYKTAIKQGRQVFVPDSSLGIEPSGGVEEIRSDGSTAVVSTSFELMDRLQCLPPLEHGNQLTGESDDDGQMSLDDWG</sequence>
<gene>
    <name evidence="4" type="ORF">AUR64_04050</name>
</gene>
<dbReference type="STRING" id="1514971.AUR64_04050"/>
<dbReference type="EMBL" id="LOPU01000004">
    <property type="protein sequence ID" value="KTG11435.1"/>
    <property type="molecule type" value="Genomic_DNA"/>
</dbReference>
<dbReference type="Gene3D" id="3.40.50.450">
    <property type="match status" value="1"/>
</dbReference>
<keyword evidence="5" id="KW-1185">Reference proteome</keyword>
<protein>
    <submittedName>
        <fullName evidence="4">DNA protecting protein DprA</fullName>
    </submittedName>
</protein>
<feature type="domain" description="Smf/DprA SLOG" evidence="3">
    <location>
        <begin position="82"/>
        <end position="284"/>
    </location>
</feature>
<accession>A0A0W1RDU3</accession>
<proteinExistence type="inferred from homology"/>
<evidence type="ECO:0000256" key="2">
    <source>
        <dbReference type="SAM" id="MobiDB-lite"/>
    </source>
</evidence>
<dbReference type="InterPro" id="IPR057666">
    <property type="entry name" value="DrpA_SLOG"/>
</dbReference>
<dbReference type="OrthoDB" id="297893at2157"/>